<protein>
    <submittedName>
        <fullName evidence="2">Glycosyltransferase involved in cell wall biosynthesis</fullName>
    </submittedName>
</protein>
<dbReference type="PANTHER" id="PTHR12526:SF635">
    <property type="entry name" value="GLYCOSYL TRANSFERASE GROUP 1"/>
    <property type="match status" value="1"/>
</dbReference>
<evidence type="ECO:0000259" key="1">
    <source>
        <dbReference type="Pfam" id="PF13439"/>
    </source>
</evidence>
<dbReference type="Proteomes" id="UP001244552">
    <property type="component" value="Unassembled WGS sequence"/>
</dbReference>
<reference evidence="2 3" key="1">
    <citation type="submission" date="2023-07" db="EMBL/GenBank/DDBJ databases">
        <title>Genomic Encyclopedia of Type Strains, Phase IV (KMG-IV): sequencing the most valuable type-strain genomes for metagenomic binning, comparative biology and taxonomic classification.</title>
        <authorList>
            <person name="Goeker M."/>
        </authorList>
    </citation>
    <scope>NUCLEOTIDE SEQUENCE [LARGE SCALE GENOMIC DNA]</scope>
    <source>
        <strain evidence="2 3">DSM 19922</strain>
    </source>
</reference>
<organism evidence="2 3">
    <name type="scientific">Azospirillum picis</name>
    <dbReference type="NCBI Taxonomy" id="488438"/>
    <lineage>
        <taxon>Bacteria</taxon>
        <taxon>Pseudomonadati</taxon>
        <taxon>Pseudomonadota</taxon>
        <taxon>Alphaproteobacteria</taxon>
        <taxon>Rhodospirillales</taxon>
        <taxon>Azospirillaceae</taxon>
        <taxon>Azospirillum</taxon>
    </lineage>
</organism>
<sequence length="465" mass="50335">MKILYLAHNHPQFHPGGTEIFAHDLFQEMNRRPGVEALFLAGTSALQRLPSPGTPFQTVGRSAREMLVWTGGFDRFNLSQVDIHGVLPELERLLREVKPDVVHAHHTLLLGVEAFAVVRRAVPKARLVLTLHDYHAICHNDGLMVAPAAAGRPPALCRQASPDACHRCFPDIARMEFRLRELYIQRHLGLVDRFVAPSRFAAERHRAWGIDPARLGVIRNGRPAAAPVPARPAEARAAEPAFAVFGNISPMKGTLVALEAARLVAQRTRRPFSLTLHGAPLFQADAFVGELQAAVAALRATGTVRVRQAGAYVPTEVPALMAAVDWVIVPSVWWENAPLVIDEAFRHRRPVLCSAIGGMAEAVRDGVDGLQFAAGDAAALAERMLACLDEPGLWERLSAAAPEPWDIAASADAHLELYRSLRRSSSPARAAAAAKTKGTAKATAEEVKVAEVKVAERPVAAEIGA</sequence>
<dbReference type="Gene3D" id="3.40.50.2000">
    <property type="entry name" value="Glycogen Phosphorylase B"/>
    <property type="match status" value="2"/>
</dbReference>
<comment type="caution">
    <text evidence="2">The sequence shown here is derived from an EMBL/GenBank/DDBJ whole genome shotgun (WGS) entry which is preliminary data.</text>
</comment>
<feature type="domain" description="Glycosyltransferase subfamily 4-like N-terminal" evidence="1">
    <location>
        <begin position="16"/>
        <end position="221"/>
    </location>
</feature>
<evidence type="ECO:0000313" key="2">
    <source>
        <dbReference type="EMBL" id="MDQ0537005.1"/>
    </source>
</evidence>
<dbReference type="PANTHER" id="PTHR12526">
    <property type="entry name" value="GLYCOSYLTRANSFERASE"/>
    <property type="match status" value="1"/>
</dbReference>
<proteinExistence type="predicted"/>
<dbReference type="Pfam" id="PF13439">
    <property type="entry name" value="Glyco_transf_4"/>
    <property type="match status" value="1"/>
</dbReference>
<accession>A0ABU0MU40</accession>
<name>A0ABU0MU40_9PROT</name>
<dbReference type="Pfam" id="PF13692">
    <property type="entry name" value="Glyco_trans_1_4"/>
    <property type="match status" value="1"/>
</dbReference>
<dbReference type="EMBL" id="JAUSVU010000036">
    <property type="protein sequence ID" value="MDQ0537005.1"/>
    <property type="molecule type" value="Genomic_DNA"/>
</dbReference>
<dbReference type="CDD" id="cd03823">
    <property type="entry name" value="GT4_ExpE7-like"/>
    <property type="match status" value="1"/>
</dbReference>
<dbReference type="SUPFAM" id="SSF53756">
    <property type="entry name" value="UDP-Glycosyltransferase/glycogen phosphorylase"/>
    <property type="match status" value="1"/>
</dbReference>
<dbReference type="RefSeq" id="WP_209984094.1">
    <property type="nucleotide sequence ID" value="NZ_JAGINO010000013.1"/>
</dbReference>
<keyword evidence="3" id="KW-1185">Reference proteome</keyword>
<gene>
    <name evidence="2" type="ORF">QO018_005904</name>
</gene>
<evidence type="ECO:0000313" key="3">
    <source>
        <dbReference type="Proteomes" id="UP001244552"/>
    </source>
</evidence>
<dbReference type="InterPro" id="IPR028098">
    <property type="entry name" value="Glyco_trans_4-like_N"/>
</dbReference>